<reference evidence="3" key="1">
    <citation type="submission" date="2019-10" db="EMBL/GenBank/DDBJ databases">
        <title>Streptomyces sp. nov., a novel actinobacterium isolated from alkaline environment.</title>
        <authorList>
            <person name="Golinska P."/>
        </authorList>
    </citation>
    <scope>NUCLEOTIDE SEQUENCE [LARGE SCALE GENOMIC DNA]</scope>
    <source>
        <strain evidence="3">DSM 42108</strain>
    </source>
</reference>
<accession>A0A7W3T2R8</accession>
<dbReference type="Proteomes" id="UP000530234">
    <property type="component" value="Unassembled WGS sequence"/>
</dbReference>
<gene>
    <name evidence="2" type="ORF">FOE67_10220</name>
</gene>
<dbReference type="EMBL" id="VKHS01000184">
    <property type="protein sequence ID" value="MBB0229879.1"/>
    <property type="molecule type" value="Genomic_DNA"/>
</dbReference>
<sequence>MGTVATLALPPGPSISPPSVAATTLRRRPHRVPGPAVRVADTLYVAGELRQVLGVRPGRTDTRIFLDAFTLALAPGANLLVYRPELHPPAQHRDRPVPGMQP</sequence>
<name>A0A7W3T2R8_9ACTN</name>
<evidence type="ECO:0000313" key="2">
    <source>
        <dbReference type="EMBL" id="MBB0229879.1"/>
    </source>
</evidence>
<organism evidence="2 3">
    <name type="scientific">Streptomyces calidiresistens</name>
    <dbReference type="NCBI Taxonomy" id="1485586"/>
    <lineage>
        <taxon>Bacteria</taxon>
        <taxon>Bacillati</taxon>
        <taxon>Actinomycetota</taxon>
        <taxon>Actinomycetes</taxon>
        <taxon>Kitasatosporales</taxon>
        <taxon>Streptomycetaceae</taxon>
        <taxon>Streptomyces</taxon>
    </lineage>
</organism>
<feature type="region of interest" description="Disordered" evidence="1">
    <location>
        <begin position="1"/>
        <end position="33"/>
    </location>
</feature>
<comment type="caution">
    <text evidence="2">The sequence shown here is derived from an EMBL/GenBank/DDBJ whole genome shotgun (WGS) entry which is preliminary data.</text>
</comment>
<feature type="non-terminal residue" evidence="2">
    <location>
        <position position="102"/>
    </location>
</feature>
<dbReference type="AlphaFoldDB" id="A0A7W3T2R8"/>
<evidence type="ECO:0000313" key="3">
    <source>
        <dbReference type="Proteomes" id="UP000530234"/>
    </source>
</evidence>
<keyword evidence="3" id="KW-1185">Reference proteome</keyword>
<evidence type="ECO:0000256" key="1">
    <source>
        <dbReference type="SAM" id="MobiDB-lite"/>
    </source>
</evidence>
<dbReference type="RefSeq" id="WP_182662806.1">
    <property type="nucleotide sequence ID" value="NZ_VKHS01000184.1"/>
</dbReference>
<proteinExistence type="predicted"/>
<protein>
    <submittedName>
        <fullName evidence="2">Uncharacterized protein</fullName>
    </submittedName>
</protein>